<dbReference type="eggNOG" id="COG4678">
    <property type="taxonomic scope" value="Bacteria"/>
</dbReference>
<organism evidence="1 2">
    <name type="scientific">Limimaricola cinnabarinus LL-001</name>
    <dbReference type="NCBI Taxonomy" id="1337093"/>
    <lineage>
        <taxon>Bacteria</taxon>
        <taxon>Pseudomonadati</taxon>
        <taxon>Pseudomonadota</taxon>
        <taxon>Alphaproteobacteria</taxon>
        <taxon>Rhodobacterales</taxon>
        <taxon>Paracoccaceae</taxon>
        <taxon>Limimaricola</taxon>
    </lineage>
</organism>
<comment type="caution">
    <text evidence="1">The sequence shown here is derived from an EMBL/GenBank/DDBJ whole genome shotgun (WGS) entry which is preliminary data.</text>
</comment>
<dbReference type="InterPro" id="IPR023346">
    <property type="entry name" value="Lysozyme-like_dom_sf"/>
</dbReference>
<dbReference type="AlphaFoldDB" id="U2Z4M4"/>
<dbReference type="EMBL" id="BATB01000034">
    <property type="protein sequence ID" value="GAD56325.1"/>
    <property type="molecule type" value="Genomic_DNA"/>
</dbReference>
<accession>U2Z4M4</accession>
<dbReference type="Gene3D" id="1.10.530.10">
    <property type="match status" value="1"/>
</dbReference>
<dbReference type="Proteomes" id="UP000016566">
    <property type="component" value="Unassembled WGS sequence"/>
</dbReference>
<name>U2Z4M4_9RHOB</name>
<protein>
    <recommendedName>
        <fullName evidence="3">Glycoside hydrolase family 104 protein</fullName>
    </recommendedName>
</protein>
<sequence>MPREAILRIEGGDARARLRSLIASAEVGRAGYDAIQHGARRRPSEAPTRMTIGQIFDWVARTPGQPHAIGRYQFIPPTLRNLVRRSGLSRDTRFSPAVQDHLADLLLADAGIARFESGRLGRRDFMNNLARIWAGLPSSSGRSHYHGVAGNRATISWVSFERGMDAIYR</sequence>
<reference evidence="1" key="1">
    <citation type="journal article" date="2013" name="Genome Announc.">
        <title>Draft Genome Sequence of Loktanella cinnabarina LL-001T, Isolated from Deep-Sea Floor Sediment.</title>
        <authorList>
            <person name="Nishi S."/>
            <person name="Tsubouchi T."/>
            <person name="Takaki Y."/>
            <person name="Koyanagi R."/>
            <person name="Satoh N."/>
            <person name="Maruyama T."/>
            <person name="Hatada Y."/>
        </authorList>
    </citation>
    <scope>NUCLEOTIDE SEQUENCE [LARGE SCALE GENOMIC DNA]</scope>
    <source>
        <strain evidence="1">LL-001</strain>
    </source>
</reference>
<dbReference type="STRING" id="1337093.MBELCI_2377"/>
<keyword evidence="2" id="KW-1185">Reference proteome</keyword>
<dbReference type="SUPFAM" id="SSF53955">
    <property type="entry name" value="Lysozyme-like"/>
    <property type="match status" value="1"/>
</dbReference>
<evidence type="ECO:0000313" key="1">
    <source>
        <dbReference type="EMBL" id="GAD56325.1"/>
    </source>
</evidence>
<evidence type="ECO:0008006" key="3">
    <source>
        <dbReference type="Google" id="ProtNLM"/>
    </source>
</evidence>
<gene>
    <name evidence="1" type="ORF">MBELCI_2377</name>
</gene>
<evidence type="ECO:0000313" key="2">
    <source>
        <dbReference type="Proteomes" id="UP000016566"/>
    </source>
</evidence>
<proteinExistence type="predicted"/>